<proteinExistence type="predicted"/>
<evidence type="ECO:0000313" key="3">
    <source>
        <dbReference type="EMBL" id="NLR73802.1"/>
    </source>
</evidence>
<keyword evidence="4" id="KW-1185">Reference proteome</keyword>
<dbReference type="Proteomes" id="UP000587991">
    <property type="component" value="Unassembled WGS sequence"/>
</dbReference>
<evidence type="ECO:0000256" key="1">
    <source>
        <dbReference type="SAM" id="Phobius"/>
    </source>
</evidence>
<reference evidence="3 4" key="1">
    <citation type="submission" date="2020-04" db="EMBL/GenBank/DDBJ databases">
        <title>Draft genome of Leeia sp. IMCC25680.</title>
        <authorList>
            <person name="Song J."/>
            <person name="Cho J.-C."/>
        </authorList>
    </citation>
    <scope>NUCLEOTIDE SEQUENCE [LARGE SCALE GENOMIC DNA]</scope>
    <source>
        <strain evidence="3 4">IMCC25680</strain>
    </source>
</reference>
<feature type="transmembrane region" description="Helical" evidence="1">
    <location>
        <begin position="21"/>
        <end position="39"/>
    </location>
</feature>
<keyword evidence="1" id="KW-0472">Membrane</keyword>
<accession>A0A847SCW8</accession>
<feature type="transmembrane region" description="Helical" evidence="1">
    <location>
        <begin position="97"/>
        <end position="115"/>
    </location>
</feature>
<protein>
    <submittedName>
        <fullName evidence="3">HPP family protein</fullName>
    </submittedName>
</protein>
<evidence type="ECO:0000259" key="2">
    <source>
        <dbReference type="Pfam" id="PF04982"/>
    </source>
</evidence>
<dbReference type="EMBL" id="JABAIM010000001">
    <property type="protein sequence ID" value="NLR73802.1"/>
    <property type="molecule type" value="Genomic_DNA"/>
</dbReference>
<gene>
    <name evidence="3" type="ORF">HF682_01330</name>
</gene>
<dbReference type="PANTHER" id="PTHR33741:SF5">
    <property type="entry name" value="TRANSMEMBRANE PROTEIN DDB_G0269096-RELATED"/>
    <property type="match status" value="1"/>
</dbReference>
<feature type="transmembrane region" description="Helical" evidence="1">
    <location>
        <begin position="74"/>
        <end position="91"/>
    </location>
</feature>
<keyword evidence="1" id="KW-1133">Transmembrane helix</keyword>
<feature type="transmembrane region" description="Helical" evidence="1">
    <location>
        <begin position="135"/>
        <end position="157"/>
    </location>
</feature>
<feature type="domain" description="HPP transmembrane region" evidence="2">
    <location>
        <begin position="15"/>
        <end position="164"/>
    </location>
</feature>
<sequence>MFWRKLKGEGANRPPRPACRSILLGGAGGALAILLLGHIGQWGHWSLLLGSFGASCVLVFGYPDLPFSQPRHVLAGHVLSSLVGLLCLHLLGPSLWAAALAVALAIMLMMALNVVHPPAGSNPVIVFLTQPGWSFLLTPTAAGAALLLVLAVLYHNLTRKAAYPKYW</sequence>
<keyword evidence="1" id="KW-0812">Transmembrane</keyword>
<dbReference type="Pfam" id="PF04982">
    <property type="entry name" value="TM_HPP"/>
    <property type="match status" value="1"/>
</dbReference>
<organism evidence="3 4">
    <name type="scientific">Leeia aquatica</name>
    <dbReference type="NCBI Taxonomy" id="2725557"/>
    <lineage>
        <taxon>Bacteria</taxon>
        <taxon>Pseudomonadati</taxon>
        <taxon>Pseudomonadota</taxon>
        <taxon>Betaproteobacteria</taxon>
        <taxon>Neisseriales</taxon>
        <taxon>Leeiaceae</taxon>
        <taxon>Leeia</taxon>
    </lineage>
</organism>
<dbReference type="InterPro" id="IPR007065">
    <property type="entry name" value="HPP"/>
</dbReference>
<dbReference type="RefSeq" id="WP_168875459.1">
    <property type="nucleotide sequence ID" value="NZ_JABAIM010000001.1"/>
</dbReference>
<dbReference type="PANTHER" id="PTHR33741">
    <property type="entry name" value="TRANSMEMBRANE PROTEIN DDB_G0269096-RELATED"/>
    <property type="match status" value="1"/>
</dbReference>
<dbReference type="InterPro" id="IPR058581">
    <property type="entry name" value="TM_HPP"/>
</dbReference>
<name>A0A847SCW8_9NEIS</name>
<comment type="caution">
    <text evidence="3">The sequence shown here is derived from an EMBL/GenBank/DDBJ whole genome shotgun (WGS) entry which is preliminary data.</text>
</comment>
<dbReference type="AlphaFoldDB" id="A0A847SCW8"/>
<evidence type="ECO:0000313" key="4">
    <source>
        <dbReference type="Proteomes" id="UP000587991"/>
    </source>
</evidence>